<evidence type="ECO:0000313" key="2">
    <source>
        <dbReference type="EMBL" id="AOO65328.1"/>
    </source>
</evidence>
<sequence>MDNSDITTSIDTIKNDFRDANFQDESAGVKLNNCKINLLTNQFNFPKLHCIFDKPKFDSQKFIQTGAHTLVYFLIIIVSAFLILVTVFDSQFKNLKDLEPYLVKILIDLIMLVLVLVAFFEVFYRKYKINFSNKLCSIIRKSFLFYILLFTFLTLLYIYFGLYKFALLFFMAATYTLVILFLVKK</sequence>
<reference evidence="3" key="1">
    <citation type="submission" date="2016-08" db="EMBL/GenBank/DDBJ databases">
        <title>Complete genome sequence of the organohalide-respiring Epsilonproteobacterium Sulfurospirillum halorespirans.</title>
        <authorList>
            <person name="Goris T."/>
            <person name="Zimmermann J."/>
            <person name="Schenz B."/>
            <person name="Lemos M."/>
            <person name="Hackermueller J."/>
            <person name="Diekert G."/>
        </authorList>
    </citation>
    <scope>NUCLEOTIDE SEQUENCE [LARGE SCALE GENOMIC DNA]</scope>
    <source>
        <strain>DSM 13726</strain>
        <strain evidence="3">PCE-M2</strain>
    </source>
</reference>
<dbReference type="RefSeq" id="WP_025344725.1">
    <property type="nucleotide sequence ID" value="NZ_CP017111.1"/>
</dbReference>
<gene>
    <name evidence="2" type="ORF">SHALO_1553</name>
</gene>
<evidence type="ECO:0000313" key="3">
    <source>
        <dbReference type="Proteomes" id="UP000094609"/>
    </source>
</evidence>
<feature type="transmembrane region" description="Helical" evidence="1">
    <location>
        <begin position="166"/>
        <end position="183"/>
    </location>
</feature>
<dbReference type="KEGG" id="shal:SHALO_1553"/>
<evidence type="ECO:0000256" key="1">
    <source>
        <dbReference type="SAM" id="Phobius"/>
    </source>
</evidence>
<proteinExistence type="predicted"/>
<dbReference type="STRING" id="1193502.SHALO_1553"/>
<keyword evidence="3" id="KW-1185">Reference proteome</keyword>
<dbReference type="PATRIC" id="fig|1193502.14.peg.1579"/>
<protein>
    <submittedName>
        <fullName evidence="2">Putative membrane-bound protein</fullName>
    </submittedName>
</protein>
<feature type="transmembrane region" description="Helical" evidence="1">
    <location>
        <begin position="143"/>
        <end position="160"/>
    </location>
</feature>
<keyword evidence="1" id="KW-0812">Transmembrane</keyword>
<keyword evidence="1" id="KW-0472">Membrane</keyword>
<name>A0A1D7TJZ9_9BACT</name>
<dbReference type="AlphaFoldDB" id="A0A1D7TJZ9"/>
<feature type="transmembrane region" description="Helical" evidence="1">
    <location>
        <begin position="70"/>
        <end position="89"/>
    </location>
</feature>
<dbReference type="EMBL" id="CP017111">
    <property type="protein sequence ID" value="AOO65328.1"/>
    <property type="molecule type" value="Genomic_DNA"/>
</dbReference>
<keyword evidence="1" id="KW-1133">Transmembrane helix</keyword>
<dbReference type="Proteomes" id="UP000094609">
    <property type="component" value="Chromosome"/>
</dbReference>
<accession>A0A1D7TJZ9</accession>
<organism evidence="2 3">
    <name type="scientific">Sulfurospirillum halorespirans DSM 13726</name>
    <dbReference type="NCBI Taxonomy" id="1193502"/>
    <lineage>
        <taxon>Bacteria</taxon>
        <taxon>Pseudomonadati</taxon>
        <taxon>Campylobacterota</taxon>
        <taxon>Epsilonproteobacteria</taxon>
        <taxon>Campylobacterales</taxon>
        <taxon>Sulfurospirillaceae</taxon>
        <taxon>Sulfurospirillum</taxon>
    </lineage>
</organism>
<feature type="transmembrane region" description="Helical" evidence="1">
    <location>
        <begin position="101"/>
        <end position="123"/>
    </location>
</feature>